<evidence type="ECO:0000313" key="2">
    <source>
        <dbReference type="EMBL" id="XDQ49873.1"/>
    </source>
</evidence>
<dbReference type="RefSeq" id="WP_369228402.1">
    <property type="nucleotide sequence ID" value="NZ_CP163441.1"/>
</dbReference>
<feature type="compositionally biased region" description="Pro residues" evidence="1">
    <location>
        <begin position="22"/>
        <end position="34"/>
    </location>
</feature>
<sequence length="52" mass="5165">MPGRRGEALAQDRAAQRGVAVVPPPHRQPGPVSPPVLTEANLAPSSSAAAAG</sequence>
<feature type="region of interest" description="Disordered" evidence="1">
    <location>
        <begin position="1"/>
        <end position="52"/>
    </location>
</feature>
<organism evidence="2">
    <name type="scientific">Streptomyces sp. R39</name>
    <dbReference type="NCBI Taxonomy" id="3238631"/>
    <lineage>
        <taxon>Bacteria</taxon>
        <taxon>Bacillati</taxon>
        <taxon>Actinomycetota</taxon>
        <taxon>Actinomycetes</taxon>
        <taxon>Kitasatosporales</taxon>
        <taxon>Streptomycetaceae</taxon>
        <taxon>Streptomyces</taxon>
    </lineage>
</organism>
<dbReference type="EMBL" id="CP163441">
    <property type="protein sequence ID" value="XDQ49873.1"/>
    <property type="molecule type" value="Genomic_DNA"/>
</dbReference>
<accession>A0AB39R206</accession>
<reference evidence="2" key="1">
    <citation type="submission" date="2024-07" db="EMBL/GenBank/DDBJ databases">
        <authorList>
            <person name="Yu S.T."/>
        </authorList>
    </citation>
    <scope>NUCLEOTIDE SEQUENCE</scope>
    <source>
        <strain evidence="2">R39</strain>
    </source>
</reference>
<gene>
    <name evidence="2" type="ORF">AB5J52_43135</name>
</gene>
<name>A0AB39R206_9ACTN</name>
<protein>
    <submittedName>
        <fullName evidence="2">Uncharacterized protein</fullName>
    </submittedName>
</protein>
<dbReference type="AlphaFoldDB" id="A0AB39R206"/>
<evidence type="ECO:0000256" key="1">
    <source>
        <dbReference type="SAM" id="MobiDB-lite"/>
    </source>
</evidence>
<proteinExistence type="predicted"/>
<feature type="compositionally biased region" description="Low complexity" evidence="1">
    <location>
        <begin position="43"/>
        <end position="52"/>
    </location>
</feature>